<evidence type="ECO:0000256" key="1">
    <source>
        <dbReference type="ARBA" id="ARBA00004651"/>
    </source>
</evidence>
<comment type="subcellular location">
    <subcellularLocation>
        <location evidence="1 7">Cell membrane</location>
        <topology evidence="1 7">Multi-pass membrane protein</topology>
    </subcellularLocation>
</comment>
<dbReference type="PROSITE" id="PS50928">
    <property type="entry name" value="ABC_TM1"/>
    <property type="match status" value="1"/>
</dbReference>
<accession>A0A8J3IGB9</accession>
<feature type="transmembrane region" description="Helical" evidence="7">
    <location>
        <begin position="95"/>
        <end position="114"/>
    </location>
</feature>
<dbReference type="PANTHER" id="PTHR30151">
    <property type="entry name" value="ALKANE SULFONATE ABC TRANSPORTER-RELATED, MEMBRANE SUBUNIT"/>
    <property type="match status" value="1"/>
</dbReference>
<gene>
    <name evidence="9" type="primary">ribX</name>
    <name evidence="9" type="ORF">KSF_010500</name>
</gene>
<keyword evidence="5 7" id="KW-1133">Transmembrane helix</keyword>
<keyword evidence="6 7" id="KW-0472">Membrane</keyword>
<dbReference type="GO" id="GO:0055085">
    <property type="term" value="P:transmembrane transport"/>
    <property type="evidence" value="ECO:0007669"/>
    <property type="project" value="InterPro"/>
</dbReference>
<comment type="caution">
    <text evidence="9">The sequence shown here is derived from an EMBL/GenBank/DDBJ whole genome shotgun (WGS) entry which is preliminary data.</text>
</comment>
<evidence type="ECO:0000256" key="3">
    <source>
        <dbReference type="ARBA" id="ARBA00022475"/>
    </source>
</evidence>
<dbReference type="GO" id="GO:0005886">
    <property type="term" value="C:plasma membrane"/>
    <property type="evidence" value="ECO:0007669"/>
    <property type="project" value="UniProtKB-SubCell"/>
</dbReference>
<reference evidence="9" key="1">
    <citation type="submission" date="2020-10" db="EMBL/GenBank/DDBJ databases">
        <title>Taxonomic study of unclassified bacteria belonging to the class Ktedonobacteria.</title>
        <authorList>
            <person name="Yabe S."/>
            <person name="Wang C.M."/>
            <person name="Zheng Y."/>
            <person name="Sakai Y."/>
            <person name="Cavaletti L."/>
            <person name="Monciardini P."/>
            <person name="Donadio S."/>
        </authorList>
    </citation>
    <scope>NUCLEOTIDE SEQUENCE</scope>
    <source>
        <strain evidence="9">ID150040</strain>
    </source>
</reference>
<evidence type="ECO:0000256" key="7">
    <source>
        <dbReference type="RuleBase" id="RU363032"/>
    </source>
</evidence>
<dbReference type="AlphaFoldDB" id="A0A8J3IGB9"/>
<name>A0A8J3IGB9_9CHLR</name>
<evidence type="ECO:0000259" key="8">
    <source>
        <dbReference type="PROSITE" id="PS50928"/>
    </source>
</evidence>
<sequence>MRLLSVLPPIVLALVLLIGWYMSTAAGAVNALFLPAPVDVFASLSDGLQSGLYLSSILVTVQESALGFLLAVIIALPLGYGLVKSRLLATAMHPYLAAGQAIPVIVIAPLLVIWLGSGTVSNVIVCMLVVFFPMVVNTMLGVQTIDKTLTDAARVEGASGWSMLANIEFPLALPALIAGVRTGFTLSITGALVGEFVQGGDQGLGSLLLIAKNQYNTPFMFATLIILAGLAALYYGSTWLLAKVAEKIY</sequence>
<evidence type="ECO:0000313" key="9">
    <source>
        <dbReference type="EMBL" id="GHO91002.1"/>
    </source>
</evidence>
<keyword evidence="4 7" id="KW-0812">Transmembrane</keyword>
<dbReference type="InterPro" id="IPR035906">
    <property type="entry name" value="MetI-like_sf"/>
</dbReference>
<comment type="similarity">
    <text evidence="7">Belongs to the binding-protein-dependent transport system permease family.</text>
</comment>
<evidence type="ECO:0000256" key="4">
    <source>
        <dbReference type="ARBA" id="ARBA00022692"/>
    </source>
</evidence>
<feature type="transmembrane region" description="Helical" evidence="7">
    <location>
        <begin position="51"/>
        <end position="83"/>
    </location>
</feature>
<feature type="transmembrane region" description="Helical" evidence="7">
    <location>
        <begin position="120"/>
        <end position="140"/>
    </location>
</feature>
<dbReference type="PANTHER" id="PTHR30151:SF20">
    <property type="entry name" value="ABC TRANSPORTER PERMEASE PROTEIN HI_0355-RELATED"/>
    <property type="match status" value="1"/>
</dbReference>
<dbReference type="EMBL" id="BNJK01000001">
    <property type="protein sequence ID" value="GHO91002.1"/>
    <property type="molecule type" value="Genomic_DNA"/>
</dbReference>
<keyword evidence="2 7" id="KW-0813">Transport</keyword>
<evidence type="ECO:0000256" key="6">
    <source>
        <dbReference type="ARBA" id="ARBA00023136"/>
    </source>
</evidence>
<dbReference type="CDD" id="cd06261">
    <property type="entry name" value="TM_PBP2"/>
    <property type="match status" value="1"/>
</dbReference>
<dbReference type="Pfam" id="PF00528">
    <property type="entry name" value="BPD_transp_1"/>
    <property type="match status" value="1"/>
</dbReference>
<keyword evidence="10" id="KW-1185">Reference proteome</keyword>
<dbReference type="Gene3D" id="1.10.3720.10">
    <property type="entry name" value="MetI-like"/>
    <property type="match status" value="1"/>
</dbReference>
<evidence type="ECO:0000313" key="10">
    <source>
        <dbReference type="Proteomes" id="UP000597444"/>
    </source>
</evidence>
<proteinExistence type="inferred from homology"/>
<feature type="transmembrane region" description="Helical" evidence="7">
    <location>
        <begin position="219"/>
        <end position="242"/>
    </location>
</feature>
<evidence type="ECO:0000256" key="5">
    <source>
        <dbReference type="ARBA" id="ARBA00022989"/>
    </source>
</evidence>
<protein>
    <submittedName>
        <fullName evidence="9">Riboflavin transport system permease protein RibX</fullName>
    </submittedName>
</protein>
<dbReference type="Proteomes" id="UP000597444">
    <property type="component" value="Unassembled WGS sequence"/>
</dbReference>
<dbReference type="SUPFAM" id="SSF161098">
    <property type="entry name" value="MetI-like"/>
    <property type="match status" value="1"/>
</dbReference>
<dbReference type="InterPro" id="IPR000515">
    <property type="entry name" value="MetI-like"/>
</dbReference>
<keyword evidence="3" id="KW-1003">Cell membrane</keyword>
<feature type="domain" description="ABC transmembrane type-1" evidence="8">
    <location>
        <begin position="57"/>
        <end position="236"/>
    </location>
</feature>
<organism evidence="9 10">
    <name type="scientific">Reticulibacter mediterranei</name>
    <dbReference type="NCBI Taxonomy" id="2778369"/>
    <lineage>
        <taxon>Bacteria</taxon>
        <taxon>Bacillati</taxon>
        <taxon>Chloroflexota</taxon>
        <taxon>Ktedonobacteria</taxon>
        <taxon>Ktedonobacterales</taxon>
        <taxon>Reticulibacteraceae</taxon>
        <taxon>Reticulibacter</taxon>
    </lineage>
</organism>
<evidence type="ECO:0000256" key="2">
    <source>
        <dbReference type="ARBA" id="ARBA00022448"/>
    </source>
</evidence>